<evidence type="ECO:0000256" key="1">
    <source>
        <dbReference type="SAM" id="Phobius"/>
    </source>
</evidence>
<evidence type="ECO:0000313" key="3">
    <source>
        <dbReference type="Proteomes" id="UP000235786"/>
    </source>
</evidence>
<evidence type="ECO:0000313" key="2">
    <source>
        <dbReference type="EMBL" id="PMD32391.1"/>
    </source>
</evidence>
<dbReference type="AlphaFoldDB" id="A0A2J6R1K2"/>
<gene>
    <name evidence="2" type="ORF">L207DRAFT_572167</name>
</gene>
<keyword evidence="1" id="KW-0812">Transmembrane</keyword>
<feature type="transmembrane region" description="Helical" evidence="1">
    <location>
        <begin position="200"/>
        <end position="222"/>
    </location>
</feature>
<name>A0A2J6R1K2_HYAVF</name>
<keyword evidence="1" id="KW-0472">Membrane</keyword>
<accession>A0A2J6R1K2</accession>
<dbReference type="EMBL" id="KZ613959">
    <property type="protein sequence ID" value="PMD32391.1"/>
    <property type="molecule type" value="Genomic_DNA"/>
</dbReference>
<feature type="transmembrane region" description="Helical" evidence="1">
    <location>
        <begin position="106"/>
        <end position="127"/>
    </location>
</feature>
<feature type="transmembrane region" description="Helical" evidence="1">
    <location>
        <begin position="158"/>
        <end position="179"/>
    </location>
</feature>
<proteinExistence type="predicted"/>
<keyword evidence="3" id="KW-1185">Reference proteome</keyword>
<organism evidence="2 3">
    <name type="scientific">Hyaloscypha variabilis (strain UAMH 11265 / GT02V1 / F)</name>
    <name type="common">Meliniomyces variabilis</name>
    <dbReference type="NCBI Taxonomy" id="1149755"/>
    <lineage>
        <taxon>Eukaryota</taxon>
        <taxon>Fungi</taxon>
        <taxon>Dikarya</taxon>
        <taxon>Ascomycota</taxon>
        <taxon>Pezizomycotina</taxon>
        <taxon>Leotiomycetes</taxon>
        <taxon>Helotiales</taxon>
        <taxon>Hyaloscyphaceae</taxon>
        <taxon>Hyaloscypha</taxon>
        <taxon>Hyaloscypha variabilis</taxon>
    </lineage>
</organism>
<dbReference type="Proteomes" id="UP000235786">
    <property type="component" value="Unassembled WGS sequence"/>
</dbReference>
<dbReference type="OrthoDB" id="2847781at2759"/>
<reference evidence="2 3" key="1">
    <citation type="submission" date="2016-04" db="EMBL/GenBank/DDBJ databases">
        <title>A degradative enzymes factory behind the ericoid mycorrhizal symbiosis.</title>
        <authorList>
            <consortium name="DOE Joint Genome Institute"/>
            <person name="Martino E."/>
            <person name="Morin E."/>
            <person name="Grelet G."/>
            <person name="Kuo A."/>
            <person name="Kohler A."/>
            <person name="Daghino S."/>
            <person name="Barry K."/>
            <person name="Choi C."/>
            <person name="Cichocki N."/>
            <person name="Clum A."/>
            <person name="Copeland A."/>
            <person name="Hainaut M."/>
            <person name="Haridas S."/>
            <person name="Labutti K."/>
            <person name="Lindquist E."/>
            <person name="Lipzen A."/>
            <person name="Khouja H.-R."/>
            <person name="Murat C."/>
            <person name="Ohm R."/>
            <person name="Olson A."/>
            <person name="Spatafora J."/>
            <person name="Veneault-Fourrey C."/>
            <person name="Henrissat B."/>
            <person name="Grigoriev I."/>
            <person name="Martin F."/>
            <person name="Perotto S."/>
        </authorList>
    </citation>
    <scope>NUCLEOTIDE SEQUENCE [LARGE SCALE GENOMIC DNA]</scope>
    <source>
        <strain evidence="2 3">F</strain>
    </source>
</reference>
<sequence length="254" mass="28375">MTQPSGLNKPFSQSSVLFPSRSSPFVCLADPLEVLALLLIHISHGKTLRHAALEVNWQRARSRLGQDVTELEDSPAEKHPIPFGILFIATLLQAIKLFGMQGLPWTTVWAGLYLFSYVVLAMIGFLAPKDWRDSPPEMVIETPTGRPTWWKLENLSKALLYGSLGVHFICCCWVLDRVIGFVPDGEPASRGMSAAAFGPYVVYMILITLTMAAVVFAPWMLYQVFLWLTARGHRWNTLVIGKTGSWTEETKLSP</sequence>
<keyword evidence="1" id="KW-1133">Transmembrane helix</keyword>
<protein>
    <submittedName>
        <fullName evidence="2">Uncharacterized protein</fullName>
    </submittedName>
</protein>